<protein>
    <submittedName>
        <fullName evidence="2">Uncharacterized protein</fullName>
    </submittedName>
</protein>
<reference evidence="2 3" key="1">
    <citation type="submission" date="2024-09" db="EMBL/GenBank/DDBJ databases">
        <title>Chromosome-scale assembly of Riccia fluitans.</title>
        <authorList>
            <person name="Paukszto L."/>
            <person name="Sawicki J."/>
            <person name="Karawczyk K."/>
            <person name="Piernik-Szablinska J."/>
            <person name="Szczecinska M."/>
            <person name="Mazdziarz M."/>
        </authorList>
    </citation>
    <scope>NUCLEOTIDE SEQUENCE [LARGE SCALE GENOMIC DNA]</scope>
    <source>
        <strain evidence="2">Rf_01</strain>
        <tissue evidence="2">Aerial parts of the thallus</tissue>
    </source>
</reference>
<keyword evidence="1" id="KW-0472">Membrane</keyword>
<comment type="caution">
    <text evidence="2">The sequence shown here is derived from an EMBL/GenBank/DDBJ whole genome shotgun (WGS) entry which is preliminary data.</text>
</comment>
<dbReference type="EMBL" id="JBHFFA010000004">
    <property type="protein sequence ID" value="KAL2630649.1"/>
    <property type="molecule type" value="Genomic_DNA"/>
</dbReference>
<keyword evidence="3" id="KW-1185">Reference proteome</keyword>
<sequence>MRFGSVWRNQILDRAALLNIITTSLVLSLFIVFAMYLTLDSGNTREREFERQSSRDLGRFGNRMVKMVAEDLPFTIFVPSEEAVDKLVRSCARSVNGNLGETTSLNKTEDTEASLSRCVSAVVSRVMSFSTVPKQVVTRDLVEEREMELESLSGYKLYLALDPRRGFVVNNLTLVDFYGDARDPRSLDASLRGFMLAPGKVSRKCGMNVSRLAADHPHSSKVSNSGL</sequence>
<keyword evidence="1" id="KW-0812">Transmembrane</keyword>
<evidence type="ECO:0000313" key="2">
    <source>
        <dbReference type="EMBL" id="KAL2630649.1"/>
    </source>
</evidence>
<dbReference type="SUPFAM" id="SSF82153">
    <property type="entry name" value="FAS1 domain"/>
    <property type="match status" value="1"/>
</dbReference>
<evidence type="ECO:0000256" key="1">
    <source>
        <dbReference type="SAM" id="Phobius"/>
    </source>
</evidence>
<keyword evidence="1" id="KW-1133">Transmembrane helix</keyword>
<name>A0ABD1YIN9_9MARC</name>
<proteinExistence type="predicted"/>
<accession>A0ABD1YIN9</accession>
<dbReference type="Proteomes" id="UP001605036">
    <property type="component" value="Unassembled WGS sequence"/>
</dbReference>
<dbReference type="InterPro" id="IPR036378">
    <property type="entry name" value="FAS1_dom_sf"/>
</dbReference>
<feature type="transmembrane region" description="Helical" evidence="1">
    <location>
        <begin position="16"/>
        <end position="39"/>
    </location>
</feature>
<organism evidence="2 3">
    <name type="scientific">Riccia fluitans</name>
    <dbReference type="NCBI Taxonomy" id="41844"/>
    <lineage>
        <taxon>Eukaryota</taxon>
        <taxon>Viridiplantae</taxon>
        <taxon>Streptophyta</taxon>
        <taxon>Embryophyta</taxon>
        <taxon>Marchantiophyta</taxon>
        <taxon>Marchantiopsida</taxon>
        <taxon>Marchantiidae</taxon>
        <taxon>Marchantiales</taxon>
        <taxon>Ricciaceae</taxon>
        <taxon>Riccia</taxon>
    </lineage>
</organism>
<evidence type="ECO:0000313" key="3">
    <source>
        <dbReference type="Proteomes" id="UP001605036"/>
    </source>
</evidence>
<gene>
    <name evidence="2" type="ORF">R1flu_015335</name>
</gene>
<dbReference type="AlphaFoldDB" id="A0ABD1YIN9"/>
<dbReference type="PANTHER" id="PTHR37232">
    <property type="entry name" value="FASCICLIN DOMAIN PROTEIN"/>
    <property type="match status" value="1"/>
</dbReference>
<dbReference type="PANTHER" id="PTHR37232:SF2">
    <property type="entry name" value="FAS1 DOMAIN-CONTAINING PROTEIN"/>
    <property type="match status" value="1"/>
</dbReference>
<dbReference type="Gene3D" id="2.30.180.10">
    <property type="entry name" value="FAS1 domain"/>
    <property type="match status" value="1"/>
</dbReference>